<protein>
    <submittedName>
        <fullName evidence="4">Uncharacterized protein LOC106177431 isoform X2</fullName>
    </submittedName>
</protein>
<dbReference type="RefSeq" id="XP_013415650.1">
    <property type="nucleotide sequence ID" value="XM_013560196.1"/>
</dbReference>
<gene>
    <name evidence="4" type="primary">LOC106177431</name>
</gene>
<keyword evidence="3" id="KW-1185">Reference proteome</keyword>
<dbReference type="PROSITE" id="PS50104">
    <property type="entry name" value="TIR"/>
    <property type="match status" value="1"/>
</dbReference>
<accession>A0A1S3JZ18</accession>
<sequence length="253" mass="28165">MTASSRQPYVYDICLLGHDGRSTSKDFAYALADYLETERNLKVFFDLRDVLPGQDVFSVTDAFKKSKFTVAVMCRAFIQNRLNNYTATSAFVNLLKTGRFIPLYVLDVRKQDINNIQELQKYNAIKGLPFGDAVLPNENPEALDKLRRALTAGISHPEQDDRNNEGQGDVSNEETISQPQEETAPPCEDITGQGRDAVEDGSGENSVQGWMGSLSSFLRDVAPAIWTCILYTENSTPQLFPAKNNAKNGHCKD</sequence>
<evidence type="ECO:0000313" key="3">
    <source>
        <dbReference type="Proteomes" id="UP000085678"/>
    </source>
</evidence>
<dbReference type="Pfam" id="PF13676">
    <property type="entry name" value="TIR_2"/>
    <property type="match status" value="1"/>
</dbReference>
<dbReference type="GeneID" id="106177431"/>
<evidence type="ECO:0000313" key="4">
    <source>
        <dbReference type="RefSeq" id="XP_013415650.1"/>
    </source>
</evidence>
<evidence type="ECO:0000259" key="2">
    <source>
        <dbReference type="PROSITE" id="PS50104"/>
    </source>
</evidence>
<dbReference type="Proteomes" id="UP000085678">
    <property type="component" value="Unplaced"/>
</dbReference>
<feature type="compositionally biased region" description="Polar residues" evidence="1">
    <location>
        <begin position="165"/>
        <end position="181"/>
    </location>
</feature>
<dbReference type="Gene3D" id="3.40.50.10140">
    <property type="entry name" value="Toll/interleukin-1 receptor homology (TIR) domain"/>
    <property type="match status" value="1"/>
</dbReference>
<evidence type="ECO:0000256" key="1">
    <source>
        <dbReference type="SAM" id="MobiDB-lite"/>
    </source>
</evidence>
<dbReference type="GO" id="GO:0007165">
    <property type="term" value="P:signal transduction"/>
    <property type="evidence" value="ECO:0007669"/>
    <property type="project" value="InterPro"/>
</dbReference>
<reference evidence="4" key="1">
    <citation type="submission" date="2025-08" db="UniProtKB">
        <authorList>
            <consortium name="RefSeq"/>
        </authorList>
    </citation>
    <scope>IDENTIFICATION</scope>
    <source>
        <tissue evidence="4">Gonads</tissue>
    </source>
</reference>
<dbReference type="AlphaFoldDB" id="A0A1S3JZ18"/>
<name>A0A1S3JZ18_LINAN</name>
<dbReference type="InterPro" id="IPR000157">
    <property type="entry name" value="TIR_dom"/>
</dbReference>
<feature type="domain" description="TIR" evidence="2">
    <location>
        <begin position="7"/>
        <end position="150"/>
    </location>
</feature>
<dbReference type="SUPFAM" id="SSF52200">
    <property type="entry name" value="Toll/Interleukin receptor TIR domain"/>
    <property type="match status" value="1"/>
</dbReference>
<feature type="region of interest" description="Disordered" evidence="1">
    <location>
        <begin position="153"/>
        <end position="206"/>
    </location>
</feature>
<proteinExistence type="predicted"/>
<organism evidence="3 4">
    <name type="scientific">Lingula anatina</name>
    <name type="common">Brachiopod</name>
    <name type="synonym">Lingula unguis</name>
    <dbReference type="NCBI Taxonomy" id="7574"/>
    <lineage>
        <taxon>Eukaryota</taxon>
        <taxon>Metazoa</taxon>
        <taxon>Spiralia</taxon>
        <taxon>Lophotrochozoa</taxon>
        <taxon>Brachiopoda</taxon>
        <taxon>Linguliformea</taxon>
        <taxon>Lingulata</taxon>
        <taxon>Lingulida</taxon>
        <taxon>Linguloidea</taxon>
        <taxon>Lingulidae</taxon>
        <taxon>Lingula</taxon>
    </lineage>
</organism>
<dbReference type="InterPro" id="IPR035897">
    <property type="entry name" value="Toll_tir_struct_dom_sf"/>
</dbReference>
<dbReference type="OrthoDB" id="6156515at2759"/>